<dbReference type="FunFam" id="1.10.510.10:FF:000554">
    <property type="entry name" value="Predicted protein"/>
    <property type="match status" value="1"/>
</dbReference>
<dbReference type="Pfam" id="PF07714">
    <property type="entry name" value="PK_Tyr_Ser-Thr"/>
    <property type="match status" value="1"/>
</dbReference>
<evidence type="ECO:0000256" key="12">
    <source>
        <dbReference type="ARBA" id="ARBA00023170"/>
    </source>
</evidence>
<keyword evidence="9" id="KW-1133">Transmembrane helix</keyword>
<keyword evidence="10" id="KW-0472">Membrane</keyword>
<evidence type="ECO:0000313" key="17">
    <source>
        <dbReference type="Proteomes" id="UP000198287"/>
    </source>
</evidence>
<feature type="compositionally biased region" description="Low complexity" evidence="14">
    <location>
        <begin position="1138"/>
        <end position="1156"/>
    </location>
</feature>
<evidence type="ECO:0000256" key="6">
    <source>
        <dbReference type="ARBA" id="ARBA00022741"/>
    </source>
</evidence>
<dbReference type="InterPro" id="IPR011009">
    <property type="entry name" value="Kinase-like_dom_sf"/>
</dbReference>
<keyword evidence="7 16" id="KW-0418">Kinase</keyword>
<dbReference type="InterPro" id="IPR036116">
    <property type="entry name" value="FN3_sf"/>
</dbReference>
<keyword evidence="11" id="KW-0829">Tyrosine-protein kinase</keyword>
<feature type="compositionally biased region" description="Low complexity" evidence="14">
    <location>
        <begin position="1203"/>
        <end position="1224"/>
    </location>
</feature>
<dbReference type="STRING" id="158441.A0A226DYL5"/>
<evidence type="ECO:0000256" key="8">
    <source>
        <dbReference type="ARBA" id="ARBA00022840"/>
    </source>
</evidence>
<dbReference type="SUPFAM" id="SSF56112">
    <property type="entry name" value="Protein kinase-like (PK-like)"/>
    <property type="match status" value="1"/>
</dbReference>
<dbReference type="InterPro" id="IPR013783">
    <property type="entry name" value="Ig-like_fold"/>
</dbReference>
<protein>
    <recommendedName>
        <fullName evidence="2">receptor protein-tyrosine kinase</fullName>
        <ecNumber evidence="2">2.7.10.1</ecNumber>
    </recommendedName>
</protein>
<dbReference type="InterPro" id="IPR001245">
    <property type="entry name" value="Ser-Thr/Tyr_kinase_cat_dom"/>
</dbReference>
<dbReference type="PROSITE" id="PS50011">
    <property type="entry name" value="PROTEIN_KINASE_DOM"/>
    <property type="match status" value="1"/>
</dbReference>
<dbReference type="GO" id="GO:0005886">
    <property type="term" value="C:plasma membrane"/>
    <property type="evidence" value="ECO:0007669"/>
    <property type="project" value="TreeGrafter"/>
</dbReference>
<dbReference type="InterPro" id="IPR020635">
    <property type="entry name" value="Tyr_kinase_cat_dom"/>
</dbReference>
<accession>A0A226DYL5</accession>
<name>A0A226DYL5_FOLCA</name>
<dbReference type="GO" id="GO:0004714">
    <property type="term" value="F:transmembrane receptor protein tyrosine kinase activity"/>
    <property type="evidence" value="ECO:0007669"/>
    <property type="project" value="UniProtKB-EC"/>
</dbReference>
<dbReference type="Gene3D" id="2.60.40.10">
    <property type="entry name" value="Immunoglobulins"/>
    <property type="match status" value="1"/>
</dbReference>
<dbReference type="InterPro" id="IPR003961">
    <property type="entry name" value="FN3_dom"/>
</dbReference>
<dbReference type="Proteomes" id="UP000198287">
    <property type="component" value="Unassembled WGS sequence"/>
</dbReference>
<dbReference type="GO" id="GO:0043235">
    <property type="term" value="C:receptor complex"/>
    <property type="evidence" value="ECO:0007669"/>
    <property type="project" value="TreeGrafter"/>
</dbReference>
<dbReference type="Gene3D" id="1.10.510.10">
    <property type="entry name" value="Transferase(Phosphotransferase) domain 1"/>
    <property type="match status" value="1"/>
</dbReference>
<evidence type="ECO:0000256" key="11">
    <source>
        <dbReference type="ARBA" id="ARBA00023137"/>
    </source>
</evidence>
<feature type="compositionally biased region" description="Low complexity" evidence="14">
    <location>
        <begin position="1182"/>
        <end position="1195"/>
    </location>
</feature>
<dbReference type="PROSITE" id="PS00109">
    <property type="entry name" value="PROTEIN_KINASE_TYR"/>
    <property type="match status" value="1"/>
</dbReference>
<evidence type="ECO:0000313" key="16">
    <source>
        <dbReference type="EMBL" id="OXA50319.1"/>
    </source>
</evidence>
<feature type="compositionally biased region" description="Basic residues" evidence="14">
    <location>
        <begin position="1299"/>
        <end position="1314"/>
    </location>
</feature>
<dbReference type="Gene3D" id="3.30.200.20">
    <property type="entry name" value="Phosphorylase Kinase, domain 1"/>
    <property type="match status" value="1"/>
</dbReference>
<evidence type="ECO:0000256" key="2">
    <source>
        <dbReference type="ARBA" id="ARBA00011902"/>
    </source>
</evidence>
<reference evidence="16 17" key="1">
    <citation type="submission" date="2015-12" db="EMBL/GenBank/DDBJ databases">
        <title>The genome of Folsomia candida.</title>
        <authorList>
            <person name="Faddeeva A."/>
            <person name="Derks M.F."/>
            <person name="Anvar Y."/>
            <person name="Smit S."/>
            <person name="Van Straalen N."/>
            <person name="Roelofs D."/>
        </authorList>
    </citation>
    <scope>NUCLEOTIDE SEQUENCE [LARGE SCALE GENOMIC DNA]</scope>
    <source>
        <strain evidence="16 17">VU population</strain>
        <tissue evidence="16">Whole body</tissue>
    </source>
</reference>
<dbReference type="InterPro" id="IPR050122">
    <property type="entry name" value="RTK"/>
</dbReference>
<proteinExistence type="predicted"/>
<keyword evidence="5" id="KW-0677">Repeat</keyword>
<evidence type="ECO:0000256" key="9">
    <source>
        <dbReference type="ARBA" id="ARBA00022989"/>
    </source>
</evidence>
<dbReference type="CDD" id="cd00192">
    <property type="entry name" value="PTKc"/>
    <property type="match status" value="1"/>
</dbReference>
<dbReference type="OrthoDB" id="3256376at2759"/>
<evidence type="ECO:0000256" key="7">
    <source>
        <dbReference type="ARBA" id="ARBA00022777"/>
    </source>
</evidence>
<keyword evidence="17" id="KW-1185">Reference proteome</keyword>
<dbReference type="InterPro" id="IPR000719">
    <property type="entry name" value="Prot_kinase_dom"/>
</dbReference>
<keyword evidence="8" id="KW-0067">ATP-binding</keyword>
<dbReference type="EMBL" id="LNIX01000009">
    <property type="protein sequence ID" value="OXA50319.1"/>
    <property type="molecule type" value="Genomic_DNA"/>
</dbReference>
<gene>
    <name evidence="16" type="ORF">Fcan01_15215</name>
</gene>
<dbReference type="InterPro" id="IPR008266">
    <property type="entry name" value="Tyr_kinase_AS"/>
</dbReference>
<dbReference type="CDD" id="cd00063">
    <property type="entry name" value="FN3"/>
    <property type="match status" value="1"/>
</dbReference>
<feature type="region of interest" description="Disordered" evidence="14">
    <location>
        <begin position="845"/>
        <end position="865"/>
    </location>
</feature>
<dbReference type="EC" id="2.7.10.1" evidence="2"/>
<dbReference type="GO" id="GO:0005524">
    <property type="term" value="F:ATP binding"/>
    <property type="evidence" value="ECO:0007669"/>
    <property type="project" value="UniProtKB-KW"/>
</dbReference>
<feature type="compositionally biased region" description="Low complexity" evidence="14">
    <location>
        <begin position="1269"/>
        <end position="1281"/>
    </location>
</feature>
<feature type="region of interest" description="Disordered" evidence="14">
    <location>
        <begin position="1119"/>
        <end position="1363"/>
    </location>
</feature>
<dbReference type="SMART" id="SM00219">
    <property type="entry name" value="TyrKc"/>
    <property type="match status" value="1"/>
</dbReference>
<evidence type="ECO:0000256" key="13">
    <source>
        <dbReference type="ARBA" id="ARBA00023180"/>
    </source>
</evidence>
<evidence type="ECO:0000256" key="4">
    <source>
        <dbReference type="ARBA" id="ARBA00022692"/>
    </source>
</evidence>
<comment type="caution">
    <text evidence="16">The sequence shown here is derived from an EMBL/GenBank/DDBJ whole genome shotgun (WGS) entry which is preliminary data.</text>
</comment>
<comment type="subcellular location">
    <subcellularLocation>
        <location evidence="1">Membrane</location>
        <topology evidence="1">Single-pass membrane protein</topology>
    </subcellularLocation>
</comment>
<evidence type="ECO:0000256" key="14">
    <source>
        <dbReference type="SAM" id="MobiDB-lite"/>
    </source>
</evidence>
<evidence type="ECO:0000256" key="10">
    <source>
        <dbReference type="ARBA" id="ARBA00023136"/>
    </source>
</evidence>
<evidence type="ECO:0000259" key="15">
    <source>
        <dbReference type="PROSITE" id="PS50011"/>
    </source>
</evidence>
<feature type="compositionally biased region" description="Low complexity" evidence="14">
    <location>
        <begin position="1252"/>
        <end position="1261"/>
    </location>
</feature>
<feature type="region of interest" description="Disordered" evidence="14">
    <location>
        <begin position="262"/>
        <end position="288"/>
    </location>
</feature>
<evidence type="ECO:0000256" key="1">
    <source>
        <dbReference type="ARBA" id="ARBA00004167"/>
    </source>
</evidence>
<keyword evidence="13" id="KW-0325">Glycoprotein</keyword>
<dbReference type="GO" id="GO:0007169">
    <property type="term" value="P:cell surface receptor protein tyrosine kinase signaling pathway"/>
    <property type="evidence" value="ECO:0007669"/>
    <property type="project" value="TreeGrafter"/>
</dbReference>
<dbReference type="SMART" id="SM00060">
    <property type="entry name" value="FN3"/>
    <property type="match status" value="1"/>
</dbReference>
<dbReference type="PANTHER" id="PTHR24416:SF620">
    <property type="entry name" value="TYROSINE-PROTEIN KINASE RECEPTOR TORSO"/>
    <property type="match status" value="1"/>
</dbReference>
<evidence type="ECO:0000256" key="5">
    <source>
        <dbReference type="ARBA" id="ARBA00022737"/>
    </source>
</evidence>
<keyword evidence="4" id="KW-0812">Transmembrane</keyword>
<dbReference type="SUPFAM" id="SSF49265">
    <property type="entry name" value="Fibronectin type III"/>
    <property type="match status" value="1"/>
</dbReference>
<organism evidence="16 17">
    <name type="scientific">Folsomia candida</name>
    <name type="common">Springtail</name>
    <dbReference type="NCBI Taxonomy" id="158441"/>
    <lineage>
        <taxon>Eukaryota</taxon>
        <taxon>Metazoa</taxon>
        <taxon>Ecdysozoa</taxon>
        <taxon>Arthropoda</taxon>
        <taxon>Hexapoda</taxon>
        <taxon>Collembola</taxon>
        <taxon>Entomobryomorpha</taxon>
        <taxon>Isotomoidea</taxon>
        <taxon>Isotomidae</taxon>
        <taxon>Proisotominae</taxon>
        <taxon>Folsomia</taxon>
    </lineage>
</organism>
<evidence type="ECO:0000256" key="3">
    <source>
        <dbReference type="ARBA" id="ARBA00022679"/>
    </source>
</evidence>
<keyword evidence="6" id="KW-0547">Nucleotide-binding</keyword>
<dbReference type="PANTHER" id="PTHR24416">
    <property type="entry name" value="TYROSINE-PROTEIN KINASE RECEPTOR"/>
    <property type="match status" value="1"/>
</dbReference>
<sequence length="1387" mass="153548">MVQFSPFFSRRGGGNLHRKYHHQFKFKGTLTLTVALLVFIAETRSSPVRAEFLRPKRDAPNANFNSMSLSNNNQTAFPNSIKNGGNRLSSRQVEGNPPLEYGQLVILAQEEARCLQNFCRNLTLRVRSRDECVAFCTFSDTSFCQNLCFSINKAVLDGAQLANEDALTRRSSSSPTSQGDDDHEIEINNKTITSHSPVFSQTPQVFCEGVSENNAVGGGKSGGGNLGLISTEDGETDKWDNTMEITNHFVVLKWDARQQWRKAKAEGGGESGDEDREENFRHPNSSSRHHNGPVVFVIEKYSGRSKEWKALGKTLYNLQQINVTFLSDTYKWRVTAVSPSGFMDEVTSSSYVTNSSIVNVLIGWDPPQEKTCYYKIVLETHEGAEKPIRIKVSFTFSTYFLLLDSFDLVVFDLLNPPAEEPLGVHQHWFTLQAGTQYSILITSRDRSWDQYSESNLTRLDFKTPTSPPPPRGIETKIQENSDDSKTVRVLLTWKPPQNASDSNPILRYNVTISRLTFKSGGGVTGLMSSAASSSARNHLNLNGTFPYLNFSGSTFTKLMRPSPNANSNSNSTTVSGNVTHLKFHALEANAEYQVVIRAVSYRGSSKPAQHHLVTRIVKDPPVASPLSNWLYLAIPVCIMMLILVACNMGRVYLHKRQVKIARNQYFQSMEERDALSADWSIVPLTEETSTWKLFDDNFPKDKWEIVSENLIMGEVIGQGAFGVVRRAKIPRRKLQVSTLKYLDKASPRMDADRADADMETVAVKMLKVSATVEDREQLVKEIMTMQSLGFHPQIVGLIGACTRGRSLSLVLEYCSGGDLLTFIRKVRSKYWPTLGLSDAKKTSSASMSREMSCRTGSGSGGSGGARIKNLNSADCCNNESEDNSPINYADLEHFSDYSSSPKSEHQGNPLQSGETISAFTQFQEYLEKNRIVHRDLACRNCLLMGDHKQVKLSDFGLSRDIYTWNVYHQKSNGKLPIKWMAIESIFTHVFTTKSDVWSYGILLWELVTLGGTPYPGLGNTELFHLLKSGYRMERPDNCSEELYALMKKCWRTSPSARPNYTELRNYVQTMMETKEPNLYLSLMADIPSDYFRLGSRSDLLQINETTDGSVDLYNGSCTSNNGGTGSTRHSKKYAGYHNTNTTYPATSTSSTTTTPTQRHNPISCSSSSSGGGSGGAPVDLHSSSGSAKYSTKSGGETSRPGYSRSNSITSSSTNGKSSANSSGKFTLGSVPEKRSNIRGGGDDETDTFLMTDLSPPNSSPDLDPEPESSETLNNNNNLSKEPNNRVDPPGDEDDAGHQRPPRRHPPLQKMKKSRSTTDFDGGLSRGDSFMSRSPTNPGGSTLRGGGTPPPPPLPPSNSATSLQFPYPFRQVNNMTIIENKTYGLTNN</sequence>
<keyword evidence="12 16" id="KW-0675">Receptor</keyword>
<feature type="domain" description="Protein kinase" evidence="15">
    <location>
        <begin position="710"/>
        <end position="1071"/>
    </location>
</feature>
<keyword evidence="3" id="KW-0808">Transferase</keyword>